<evidence type="ECO:0000313" key="7">
    <source>
        <dbReference type="EMBL" id="JAG74371.1"/>
    </source>
</evidence>
<dbReference type="PRINTS" id="PR00401">
    <property type="entry name" value="SH2DOMAIN"/>
</dbReference>
<comment type="subcellular location">
    <subcellularLocation>
        <location evidence="1">Cytoplasm</location>
    </subcellularLocation>
</comment>
<accession>A0A9R1U4U7</accession>
<dbReference type="GO" id="GO:0007165">
    <property type="term" value="P:signal transduction"/>
    <property type="evidence" value="ECO:0007669"/>
    <property type="project" value="InterPro"/>
</dbReference>
<dbReference type="GO" id="GO:0048699">
    <property type="term" value="P:generation of neurons"/>
    <property type="evidence" value="ECO:0007669"/>
    <property type="project" value="UniProtKB-ARBA"/>
</dbReference>
<dbReference type="InterPro" id="IPR039665">
    <property type="entry name" value="PH_APBB1IP"/>
</dbReference>
<keyword evidence="3 4" id="KW-0727">SH2 domain</keyword>
<evidence type="ECO:0000256" key="3">
    <source>
        <dbReference type="ARBA" id="ARBA00022999"/>
    </source>
</evidence>
<dbReference type="SUPFAM" id="SSF55550">
    <property type="entry name" value="SH2 domain"/>
    <property type="match status" value="1"/>
</dbReference>
<dbReference type="Pfam" id="PF08947">
    <property type="entry name" value="BPS"/>
    <property type="match status" value="1"/>
</dbReference>
<feature type="compositionally biased region" description="Low complexity" evidence="5">
    <location>
        <begin position="538"/>
        <end position="557"/>
    </location>
</feature>
<gene>
    <name evidence="7" type="primary">GRB14_1</name>
    <name evidence="9" type="synonym">LOC105268907</name>
    <name evidence="7" type="ORF">g.51670</name>
</gene>
<dbReference type="GO" id="GO:0071944">
    <property type="term" value="C:cell periphery"/>
    <property type="evidence" value="ECO:0007669"/>
    <property type="project" value="UniProtKB-ARBA"/>
</dbReference>
<evidence type="ECO:0000259" key="6">
    <source>
        <dbReference type="PROSITE" id="PS50001"/>
    </source>
</evidence>
<sequence length="570" mass="65797">MDYRLLSNNNNNYPTHHHWFPKMCSCLESGNLGLANFPSGQGRSYKRLGSGPTLFDLSEFMQRTRRSDLSQDETIDDERQAEIIFHNTDLTWTTIVVEKNLRTMDLCELLKVKNRASGMDWSIIETWTDLGIERTLEDHEDILVVYKEMELFASHHERRFFFQRDFIKYEFFINPKQFFPPDMVALPNFEERNFMSSFESKLKDHLMRNDMECPNVFSCVWLRGNNSHIWKKAYMLLQDRKLYIVKKPPTATSSKRPMDNEQAVPFAHLSDYHVYKIPNAKKYFNAPFEWGACLRPSSNAEAEDTEAGVPGLKVIAFNSEKSRTCWLTAMRFAKLRENYRAFKNKQCEQNEASSPKEQYRAYNVSSESFRSRVAMDFTGSVGRIVEDPKEARDIAESEGLLWRRRWRPFSRSPPGCAVSRKHALDDGVHVLKPWFHRDVNRDTAASLVREHGTVDGVFLVRESKSYPGAFVLTYKYGDKVIHAQIQPTVDERGNGCLYTLDKGVTKFYDLIQLVDFYQLNAGSLPTRLTHYVGNGLATSPETESSSPSPSPSSTKPSHSPRKMDSKNPRS</sequence>
<keyword evidence="2" id="KW-0963">Cytoplasm</keyword>
<dbReference type="InterPro" id="IPR036860">
    <property type="entry name" value="SH2_dom_sf"/>
</dbReference>
<dbReference type="InterPro" id="IPR015042">
    <property type="entry name" value="BPS-dom"/>
</dbReference>
<dbReference type="Gene3D" id="2.30.29.30">
    <property type="entry name" value="Pleckstrin-homology domain (PH domain)/Phosphotyrosine-binding domain (PTB)"/>
    <property type="match status" value="1"/>
</dbReference>
<evidence type="ECO:0000256" key="2">
    <source>
        <dbReference type="ARBA" id="ARBA00022490"/>
    </source>
</evidence>
<dbReference type="EMBL" id="GBYB01004604">
    <property type="protein sequence ID" value="JAG74371.1"/>
    <property type="molecule type" value="Transcribed_RNA"/>
</dbReference>
<dbReference type="InterPro" id="IPR000159">
    <property type="entry name" value="RA_dom"/>
</dbReference>
<dbReference type="GeneID" id="105268907"/>
<dbReference type="SUPFAM" id="SSF54236">
    <property type="entry name" value="Ubiquitin-like"/>
    <property type="match status" value="1"/>
</dbReference>
<protein>
    <submittedName>
        <fullName evidence="7">GRB14_1 protein</fullName>
    </submittedName>
    <submittedName>
        <fullName evidence="9">Growth factor receptor-bound protein 14 isoform X2</fullName>
    </submittedName>
</protein>
<name>A0A0C9QM43_9HYME</name>
<organism evidence="7">
    <name type="scientific">Fopius arisanus</name>
    <dbReference type="NCBI Taxonomy" id="64838"/>
    <lineage>
        <taxon>Eukaryota</taxon>
        <taxon>Metazoa</taxon>
        <taxon>Ecdysozoa</taxon>
        <taxon>Arthropoda</taxon>
        <taxon>Hexapoda</taxon>
        <taxon>Insecta</taxon>
        <taxon>Pterygota</taxon>
        <taxon>Neoptera</taxon>
        <taxon>Endopterygota</taxon>
        <taxon>Hymenoptera</taxon>
        <taxon>Apocrita</taxon>
        <taxon>Ichneumonoidea</taxon>
        <taxon>Braconidae</taxon>
        <taxon>Opiinae</taxon>
        <taxon>Fopius</taxon>
    </lineage>
</organism>
<dbReference type="PANTHER" id="PTHR11243">
    <property type="entry name" value="GROWTH FACTOR RECEPTOR-BOUND PROTEIN"/>
    <property type="match status" value="1"/>
</dbReference>
<dbReference type="InterPro" id="IPR000980">
    <property type="entry name" value="SH2"/>
</dbReference>
<dbReference type="Gene3D" id="3.10.20.90">
    <property type="entry name" value="Phosphatidylinositol 3-kinase Catalytic Subunit, Chain A, domain 1"/>
    <property type="match status" value="1"/>
</dbReference>
<accession>A0A0C9QM43</accession>
<dbReference type="InterPro" id="IPR039664">
    <property type="entry name" value="GRB/APBB1IP"/>
</dbReference>
<keyword evidence="9" id="KW-0675">Receptor</keyword>
<dbReference type="PANTHER" id="PTHR11243:SF38">
    <property type="entry name" value="GROWTH FACTOR RECEPTOR-BOUND PROTEIN 14-LIKE ISOFORM X1"/>
    <property type="match status" value="1"/>
</dbReference>
<dbReference type="GO" id="GO:0005737">
    <property type="term" value="C:cytoplasm"/>
    <property type="evidence" value="ECO:0007669"/>
    <property type="project" value="UniProtKB-SubCell"/>
</dbReference>
<evidence type="ECO:0000256" key="5">
    <source>
        <dbReference type="SAM" id="MobiDB-lite"/>
    </source>
</evidence>
<dbReference type="OrthoDB" id="8815311at2759"/>
<evidence type="ECO:0000256" key="4">
    <source>
        <dbReference type="PROSITE-ProRule" id="PRU00191"/>
    </source>
</evidence>
<dbReference type="CDD" id="cd01259">
    <property type="entry name" value="PH_APBB1IP"/>
    <property type="match status" value="1"/>
</dbReference>
<dbReference type="SMART" id="SM00314">
    <property type="entry name" value="RA"/>
    <property type="match status" value="1"/>
</dbReference>
<reference evidence="9" key="2">
    <citation type="submission" date="2025-04" db="UniProtKB">
        <authorList>
            <consortium name="RefSeq"/>
        </authorList>
    </citation>
    <scope>IDENTIFICATION</scope>
    <source>
        <strain evidence="9">USDA-PBARC FA_bdor</strain>
        <tissue evidence="9">Whole organism</tissue>
    </source>
</reference>
<keyword evidence="8" id="KW-1185">Reference proteome</keyword>
<dbReference type="SUPFAM" id="SSF50729">
    <property type="entry name" value="PH domain-like"/>
    <property type="match status" value="1"/>
</dbReference>
<dbReference type="InterPro" id="IPR029071">
    <property type="entry name" value="Ubiquitin-like_domsf"/>
</dbReference>
<feature type="compositionally biased region" description="Basic and acidic residues" evidence="5">
    <location>
        <begin position="561"/>
        <end position="570"/>
    </location>
</feature>
<proteinExistence type="predicted"/>
<dbReference type="PROSITE" id="PS50001">
    <property type="entry name" value="SH2"/>
    <property type="match status" value="1"/>
</dbReference>
<reference evidence="7" key="1">
    <citation type="submission" date="2015-01" db="EMBL/GenBank/DDBJ databases">
        <title>Transcriptome Assembly of Fopius arisanus.</title>
        <authorList>
            <person name="Geib S."/>
        </authorList>
    </citation>
    <scope>NUCLEOTIDE SEQUENCE</scope>
</reference>
<evidence type="ECO:0000256" key="1">
    <source>
        <dbReference type="ARBA" id="ARBA00004496"/>
    </source>
</evidence>
<feature type="domain" description="SH2" evidence="6">
    <location>
        <begin position="434"/>
        <end position="532"/>
    </location>
</feature>
<dbReference type="Proteomes" id="UP000694866">
    <property type="component" value="Unplaced"/>
</dbReference>
<dbReference type="InterPro" id="IPR011993">
    <property type="entry name" value="PH-like_dom_sf"/>
</dbReference>
<dbReference type="AlphaFoldDB" id="A0A0C9QM43"/>
<dbReference type="RefSeq" id="XP_011307126.1">
    <property type="nucleotide sequence ID" value="XM_011308824.1"/>
</dbReference>
<dbReference type="SMART" id="SM00252">
    <property type="entry name" value="SH2"/>
    <property type="match status" value="1"/>
</dbReference>
<evidence type="ECO:0000313" key="9">
    <source>
        <dbReference type="RefSeq" id="XP_011307126.1"/>
    </source>
</evidence>
<evidence type="ECO:0000313" key="8">
    <source>
        <dbReference type="Proteomes" id="UP000694866"/>
    </source>
</evidence>
<dbReference type="Pfam" id="PF00017">
    <property type="entry name" value="SH2"/>
    <property type="match status" value="1"/>
</dbReference>
<dbReference type="Gene3D" id="3.30.505.10">
    <property type="entry name" value="SH2 domain"/>
    <property type="match status" value="1"/>
</dbReference>
<feature type="region of interest" description="Disordered" evidence="5">
    <location>
        <begin position="535"/>
        <end position="570"/>
    </location>
</feature>